<accession>A0A645F2G4</accession>
<evidence type="ECO:0000256" key="1">
    <source>
        <dbReference type="SAM" id="MobiDB-lite"/>
    </source>
</evidence>
<feature type="region of interest" description="Disordered" evidence="1">
    <location>
        <begin position="1"/>
        <end position="29"/>
    </location>
</feature>
<proteinExistence type="predicted"/>
<dbReference type="EMBL" id="VSSQ01052713">
    <property type="protein sequence ID" value="MPN06774.1"/>
    <property type="molecule type" value="Genomic_DNA"/>
</dbReference>
<protein>
    <submittedName>
        <fullName evidence="2">Uncharacterized protein</fullName>
    </submittedName>
</protein>
<comment type="caution">
    <text evidence="2">The sequence shown here is derived from an EMBL/GenBank/DDBJ whole genome shotgun (WGS) entry which is preliminary data.</text>
</comment>
<evidence type="ECO:0000313" key="2">
    <source>
        <dbReference type="EMBL" id="MPN06774.1"/>
    </source>
</evidence>
<name>A0A645F2G4_9ZZZZ</name>
<reference evidence="2" key="1">
    <citation type="submission" date="2019-08" db="EMBL/GenBank/DDBJ databases">
        <authorList>
            <person name="Kucharzyk K."/>
            <person name="Murdoch R.W."/>
            <person name="Higgins S."/>
            <person name="Loffler F."/>
        </authorList>
    </citation>
    <scope>NUCLEOTIDE SEQUENCE</scope>
</reference>
<organism evidence="2">
    <name type="scientific">bioreactor metagenome</name>
    <dbReference type="NCBI Taxonomy" id="1076179"/>
    <lineage>
        <taxon>unclassified sequences</taxon>
        <taxon>metagenomes</taxon>
        <taxon>ecological metagenomes</taxon>
    </lineage>
</organism>
<dbReference type="AlphaFoldDB" id="A0A645F2G4"/>
<gene>
    <name evidence="2" type="ORF">SDC9_154031</name>
</gene>
<sequence length="147" mass="16840">MGRDRRPHHREDQQGDPVRHDDAGDHQHRPQEYQGVCLRPPGYPFSFPVILYILAEIAVAGDPAVHPGTAGAEAQRRNYDEWGGGEYRKRDPDAPYHHSDGPCCHQRRAFRPVHTELVALMRSAWLSLDRRMTSSMFRDMALAMRCP</sequence>